<accession>A0ABX7FYR2</accession>
<feature type="domain" description="AsmA" evidence="3">
    <location>
        <begin position="199"/>
        <end position="508"/>
    </location>
</feature>
<organism evidence="4 5">
    <name type="scientific">Shewanella litorisediminis</name>
    <dbReference type="NCBI Taxonomy" id="1173586"/>
    <lineage>
        <taxon>Bacteria</taxon>
        <taxon>Pseudomonadati</taxon>
        <taxon>Pseudomonadota</taxon>
        <taxon>Gammaproteobacteria</taxon>
        <taxon>Alteromonadales</taxon>
        <taxon>Shewanellaceae</taxon>
        <taxon>Shewanella</taxon>
    </lineage>
</organism>
<keyword evidence="2" id="KW-1133">Transmembrane helix</keyword>
<evidence type="ECO:0000256" key="2">
    <source>
        <dbReference type="SAM" id="Phobius"/>
    </source>
</evidence>
<feature type="transmembrane region" description="Helical" evidence="2">
    <location>
        <begin position="6"/>
        <end position="26"/>
    </location>
</feature>
<proteinExistence type="predicted"/>
<reference evidence="4 5" key="1">
    <citation type="journal article" date="2012" name="Antonie Van Leeuwenhoek">
        <title>Shewanella litorisediminis sp. nov., a gammaproteobacterium isolated from a tidal flat sediment.</title>
        <authorList>
            <person name="Lee M.H."/>
            <person name="Yoon J.H."/>
        </authorList>
    </citation>
    <scope>NUCLEOTIDE SEQUENCE [LARGE SCALE GENOMIC DNA]</scope>
    <source>
        <strain evidence="4 5">SMK1-12</strain>
    </source>
</reference>
<keyword evidence="2" id="KW-0812">Transmembrane</keyword>
<dbReference type="Pfam" id="PF05170">
    <property type="entry name" value="AsmA"/>
    <property type="match status" value="2"/>
</dbReference>
<evidence type="ECO:0000313" key="4">
    <source>
        <dbReference type="EMBL" id="QRH00178.1"/>
    </source>
</evidence>
<dbReference type="PANTHER" id="PTHR30441:SF4">
    <property type="entry name" value="PROTEIN ASMA"/>
    <property type="match status" value="1"/>
</dbReference>
<keyword evidence="2" id="KW-0472">Membrane</keyword>
<feature type="region of interest" description="Disordered" evidence="1">
    <location>
        <begin position="122"/>
        <end position="143"/>
    </location>
</feature>
<feature type="domain" description="AsmA" evidence="3">
    <location>
        <begin position="4"/>
        <end position="171"/>
    </location>
</feature>
<name>A0ABX7FYR2_9GAMM</name>
<dbReference type="RefSeq" id="WP_203323917.1">
    <property type="nucleotide sequence ID" value="NZ_CP069213.1"/>
</dbReference>
<keyword evidence="5" id="KW-1185">Reference proteome</keyword>
<dbReference type="EMBL" id="CP069213">
    <property type="protein sequence ID" value="QRH00178.1"/>
    <property type="molecule type" value="Genomic_DNA"/>
</dbReference>
<dbReference type="PANTHER" id="PTHR30441">
    <property type="entry name" value="DUF748 DOMAIN-CONTAINING PROTEIN"/>
    <property type="match status" value="1"/>
</dbReference>
<evidence type="ECO:0000259" key="3">
    <source>
        <dbReference type="Pfam" id="PF05170"/>
    </source>
</evidence>
<gene>
    <name evidence="4" type="ORF">JQC75_09655</name>
</gene>
<evidence type="ECO:0000313" key="5">
    <source>
        <dbReference type="Proteomes" id="UP000596252"/>
    </source>
</evidence>
<sequence length="604" mass="62365">MKLIKWIFAGIAAIAVLVVLYITLIFDPNDFKPMLVDAVKKQTGRDLVIEEPLSWQFFPSIGIRLAGVSLSNPEGFKEAHMVAVKEVIAEVKLLPLLSRDVQIDQLSLDGAKLTLVTTKQGKSSLDGLTGKAASADKPADPKQGAGLNTISIGGINISDTSITLIDEAAGSSQTFTLASLTLGEFTPGKAAPLAFAFGADLPDMKVNGEGEATLTVSEALNALSLAGLNLEVKAQGDSLPKGTVTVAFAGGVDVALEAKTAKLSVEKLSVLDIEGKGAISANYGKKVPFVDVELAFGAIDVDAILGTDNSDAKAETAAPAAAQKEPDLSGLNSVDAKLKLDIAAVKVAGLSTADWALRANLSGGVLKVDELKASLYGGKVGASATLDGRKVPAVYSFNKAITGVQILPLLKDAADVDLLAGTANFDIQGKGAGLLADSIKRNLNANGKFEVADGALYGVNVPQMIRDAQAKLKGDLNAAAGGEEKKTDFSSLTGSLTIAAGKANNPDLLMLSPLLRISGQGGADLMAETLDYKLATKVVGSLEGQGGDTALAGIEIPLAITGSFTEPKFALDTEALLKGQLKGETDKLKDKLKDSLFKKLGGNQ</sequence>
<dbReference type="Proteomes" id="UP000596252">
    <property type="component" value="Chromosome"/>
</dbReference>
<dbReference type="InterPro" id="IPR052894">
    <property type="entry name" value="AsmA-related"/>
</dbReference>
<protein>
    <submittedName>
        <fullName evidence="4">AsmA family protein</fullName>
    </submittedName>
</protein>
<dbReference type="InterPro" id="IPR007844">
    <property type="entry name" value="AsmA"/>
</dbReference>
<evidence type="ECO:0000256" key="1">
    <source>
        <dbReference type="SAM" id="MobiDB-lite"/>
    </source>
</evidence>